<proteinExistence type="predicted"/>
<sequence length="343" mass="39472">MVYIPKMEATSKTNTGEDTSNLNSKFSLVEMSIDTFSKKEEFTESEKLQITSSVTDIIEPLSFSREFIFIDSFFSQNTRVFTSEDALNKYNLFKNSKDGDQFQTSAALHAQGLALPLLEFEYKYCLAFGKHEYMSVFRFRPPSKEESRLFNKKVDKYLFCSVERTWYASYYKYRLKFYPNPQDSTNSFEIILIHHYRNQIVDTSIYNGTRYRWIHSYSCGLRQGWKYALQVLDNDKPSLSDGMLPNGEVANDNPLLGSNFANLILPRRILNNSSFASKVDIGTLLDFKTFLPQPQAKAAIFQFQDNVPINIDSITDVSIDALVFICMSSIIKRVEKDKEASNG</sequence>
<organism evidence="1 2">
    <name type="scientific">[Candida] anglica</name>
    <dbReference type="NCBI Taxonomy" id="148631"/>
    <lineage>
        <taxon>Eukaryota</taxon>
        <taxon>Fungi</taxon>
        <taxon>Dikarya</taxon>
        <taxon>Ascomycota</taxon>
        <taxon>Saccharomycotina</taxon>
        <taxon>Pichiomycetes</taxon>
        <taxon>Debaryomycetaceae</taxon>
        <taxon>Kurtzmaniella</taxon>
    </lineage>
</organism>
<keyword evidence="2" id="KW-1185">Reference proteome</keyword>
<protein>
    <submittedName>
        <fullName evidence="1">Uncharacterized protein</fullName>
    </submittedName>
</protein>
<reference evidence="1 2" key="1">
    <citation type="submission" date="2024-01" db="EMBL/GenBank/DDBJ databases">
        <authorList>
            <consortium name="Genoscope - CEA"/>
            <person name="William W."/>
        </authorList>
    </citation>
    <scope>NUCLEOTIDE SEQUENCE [LARGE SCALE GENOMIC DNA]</scope>
    <source>
        <strain evidence="1 2">29B2s-10</strain>
    </source>
</reference>
<name>A0ABP0EE67_9ASCO</name>
<dbReference type="Proteomes" id="UP001497600">
    <property type="component" value="Chromosome E"/>
</dbReference>
<dbReference type="EMBL" id="OZ004257">
    <property type="protein sequence ID" value="CAK7910260.1"/>
    <property type="molecule type" value="Genomic_DNA"/>
</dbReference>
<accession>A0ABP0EE67</accession>
<evidence type="ECO:0000313" key="1">
    <source>
        <dbReference type="EMBL" id="CAK7910260.1"/>
    </source>
</evidence>
<evidence type="ECO:0000313" key="2">
    <source>
        <dbReference type="Proteomes" id="UP001497600"/>
    </source>
</evidence>
<gene>
    <name evidence="1" type="ORF">CAAN4_E18712</name>
</gene>